<dbReference type="GO" id="GO:0032259">
    <property type="term" value="P:methylation"/>
    <property type="evidence" value="ECO:0007669"/>
    <property type="project" value="UniProtKB-KW"/>
</dbReference>
<evidence type="ECO:0000256" key="1">
    <source>
        <dbReference type="ARBA" id="ARBA00011975"/>
    </source>
</evidence>
<dbReference type="PROSITE" id="PS50096">
    <property type="entry name" value="IQ"/>
    <property type="match status" value="1"/>
</dbReference>
<dbReference type="Proteomes" id="UP000275925">
    <property type="component" value="Unassembled WGS sequence"/>
</dbReference>
<dbReference type="SUPFAM" id="SSF53335">
    <property type="entry name" value="S-adenosyl-L-methionine-dependent methyltransferases"/>
    <property type="match status" value="1"/>
</dbReference>
<dbReference type="PANTHER" id="PTHR10629:SF52">
    <property type="entry name" value="DNA (CYTOSINE-5)-METHYLTRANSFERASE 1"/>
    <property type="match status" value="1"/>
</dbReference>
<dbReference type="Pfam" id="PF00145">
    <property type="entry name" value="DNA_methylase"/>
    <property type="match status" value="1"/>
</dbReference>
<evidence type="ECO:0000256" key="4">
    <source>
        <dbReference type="ARBA" id="ARBA00022691"/>
    </source>
</evidence>
<dbReference type="GO" id="GO:0009307">
    <property type="term" value="P:DNA restriction-modification system"/>
    <property type="evidence" value="ECO:0007669"/>
    <property type="project" value="UniProtKB-KW"/>
</dbReference>
<proteinExistence type="inferred from homology"/>
<dbReference type="InterPro" id="IPR029063">
    <property type="entry name" value="SAM-dependent_MTases_sf"/>
</dbReference>
<sequence>MGKQIPQLKAKHQMPVLFSFFSGSGFLDLGFENEGFEVAFVNEISPAFLEAYKYSRTRMGLPTPKYGYYNLDINAFLNGRKKELLQLVDTTRNTGSLVGFIGGPPCPDFSVAGKNKGARGVNGKLSLAYVNIITGVLPDFFLFENVKGLWSTVKHRIYFEKLKLKLHKAGYVTSERLCNALEFGVPQDRERVLLFGIRNELLVPKDHTGFGEITNFPWQKFTKYDVSEVKKNNWMNTNDFGKNITPSLADAMKQITVQYWFDKNDVEHHPNAKSHFQPRKGIIKMQTVREGDVSRKSYKRLHRYRYSPTVAYGNNEVHLHPYKERRISAAEALAIQSLPKEFELPQSMSLSNMFKTIGNGVPFLLSNGIAKTIHAFLKDNICKK</sequence>
<evidence type="ECO:0000313" key="8">
    <source>
        <dbReference type="EMBL" id="GBR76029.1"/>
    </source>
</evidence>
<protein>
    <recommendedName>
        <fullName evidence="1">DNA (cytosine-5-)-methyltransferase</fullName>
        <ecNumber evidence="1">2.1.1.37</ecNumber>
    </recommendedName>
</protein>
<name>A0A388TGV0_9BACT</name>
<dbReference type="PRINTS" id="PR00105">
    <property type="entry name" value="C5METTRFRASE"/>
</dbReference>
<evidence type="ECO:0000313" key="9">
    <source>
        <dbReference type="Proteomes" id="UP000275925"/>
    </source>
</evidence>
<evidence type="ECO:0000256" key="5">
    <source>
        <dbReference type="ARBA" id="ARBA00022747"/>
    </source>
</evidence>
<reference evidence="8 9" key="1">
    <citation type="journal article" date="2019" name="ISME J.">
        <title>Genome analyses of uncultured TG2/ZB3 bacteria in 'Margulisbacteria' specifically attached to ectosymbiotic spirochetes of protists in the termite gut.</title>
        <authorList>
            <person name="Utami Y.D."/>
            <person name="Kuwahara H."/>
            <person name="Igai K."/>
            <person name="Murakami T."/>
            <person name="Sugaya K."/>
            <person name="Morikawa T."/>
            <person name="Nagura Y."/>
            <person name="Yuki M."/>
            <person name="Deevong P."/>
            <person name="Inoue T."/>
            <person name="Kihara K."/>
            <person name="Lo N."/>
            <person name="Yamada A."/>
            <person name="Ohkuma M."/>
            <person name="Hongoh Y."/>
        </authorList>
    </citation>
    <scope>NUCLEOTIDE SEQUENCE [LARGE SCALE GENOMIC DNA]</scope>
    <source>
        <strain evidence="8">NkOx7-02</strain>
    </source>
</reference>
<feature type="active site" evidence="6">
    <location>
        <position position="106"/>
    </location>
</feature>
<keyword evidence="5" id="KW-0680">Restriction system</keyword>
<evidence type="ECO:0000256" key="2">
    <source>
        <dbReference type="ARBA" id="ARBA00022603"/>
    </source>
</evidence>
<dbReference type="NCBIfam" id="TIGR00675">
    <property type="entry name" value="dcm"/>
    <property type="match status" value="1"/>
</dbReference>
<dbReference type="EMBL" id="BGZO01000013">
    <property type="protein sequence ID" value="GBR76029.1"/>
    <property type="molecule type" value="Genomic_DNA"/>
</dbReference>
<dbReference type="EC" id="2.1.1.37" evidence="1"/>
<keyword evidence="4 6" id="KW-0949">S-adenosyl-L-methionine</keyword>
<keyword evidence="2 6" id="KW-0489">Methyltransferase</keyword>
<accession>A0A388TGV0</accession>
<comment type="similarity">
    <text evidence="6 7">Belongs to the class I-like SAM-binding methyltransferase superfamily. C5-methyltransferase family.</text>
</comment>
<evidence type="ECO:0000256" key="6">
    <source>
        <dbReference type="PROSITE-ProRule" id="PRU01016"/>
    </source>
</evidence>
<dbReference type="Gene3D" id="3.40.50.150">
    <property type="entry name" value="Vaccinia Virus protein VP39"/>
    <property type="match status" value="1"/>
</dbReference>
<evidence type="ECO:0000256" key="3">
    <source>
        <dbReference type="ARBA" id="ARBA00022679"/>
    </source>
</evidence>
<keyword evidence="9" id="KW-1185">Reference proteome</keyword>
<dbReference type="GO" id="GO:0003886">
    <property type="term" value="F:DNA (cytosine-5-)-methyltransferase activity"/>
    <property type="evidence" value="ECO:0007669"/>
    <property type="project" value="UniProtKB-EC"/>
</dbReference>
<gene>
    <name evidence="8" type="primary">dcm</name>
    <name evidence="8" type="ORF">NO2_0645</name>
</gene>
<dbReference type="InterPro" id="IPR001525">
    <property type="entry name" value="C5_MeTfrase"/>
</dbReference>
<dbReference type="AlphaFoldDB" id="A0A388TGV0"/>
<dbReference type="InterPro" id="IPR050390">
    <property type="entry name" value="C5-Methyltransferase"/>
</dbReference>
<evidence type="ECO:0000256" key="7">
    <source>
        <dbReference type="RuleBase" id="RU000416"/>
    </source>
</evidence>
<dbReference type="PROSITE" id="PS51679">
    <property type="entry name" value="SAM_MT_C5"/>
    <property type="match status" value="1"/>
</dbReference>
<comment type="caution">
    <text evidence="8">The sequence shown here is derived from an EMBL/GenBank/DDBJ whole genome shotgun (WGS) entry which is preliminary data.</text>
</comment>
<keyword evidence="3 6" id="KW-0808">Transferase</keyword>
<organism evidence="8 9">
    <name type="scientific">Candidatus Termititenax persephonae</name>
    <dbReference type="NCBI Taxonomy" id="2218525"/>
    <lineage>
        <taxon>Bacteria</taxon>
        <taxon>Bacillati</taxon>
        <taxon>Candidatus Margulisiibacteriota</taxon>
        <taxon>Candidatus Termititenacia</taxon>
        <taxon>Candidatus Termititenacales</taxon>
        <taxon>Candidatus Termititenacaceae</taxon>
        <taxon>Candidatus Termititenax</taxon>
    </lineage>
</organism>
<dbReference type="Gene3D" id="3.90.120.10">
    <property type="entry name" value="DNA Methylase, subunit A, domain 2"/>
    <property type="match status" value="1"/>
</dbReference>
<dbReference type="PANTHER" id="PTHR10629">
    <property type="entry name" value="CYTOSINE-SPECIFIC METHYLTRANSFERASE"/>
    <property type="match status" value="1"/>
</dbReference>